<reference evidence="1" key="1">
    <citation type="journal article" date="2019" name="bioRxiv">
        <title>The Genome of the Zebra Mussel, Dreissena polymorpha: A Resource for Invasive Species Research.</title>
        <authorList>
            <person name="McCartney M.A."/>
            <person name="Auch B."/>
            <person name="Kono T."/>
            <person name="Mallez S."/>
            <person name="Zhang Y."/>
            <person name="Obille A."/>
            <person name="Becker A."/>
            <person name="Abrahante J.E."/>
            <person name="Garbe J."/>
            <person name="Badalamenti J.P."/>
            <person name="Herman A."/>
            <person name="Mangelson H."/>
            <person name="Liachko I."/>
            <person name="Sullivan S."/>
            <person name="Sone E.D."/>
            <person name="Koren S."/>
            <person name="Silverstein K.A.T."/>
            <person name="Beckman K.B."/>
            <person name="Gohl D.M."/>
        </authorList>
    </citation>
    <scope>NUCLEOTIDE SEQUENCE</scope>
    <source>
        <strain evidence="1">Duluth1</strain>
        <tissue evidence="1">Whole animal</tissue>
    </source>
</reference>
<dbReference type="Proteomes" id="UP000828390">
    <property type="component" value="Unassembled WGS sequence"/>
</dbReference>
<reference evidence="1" key="2">
    <citation type="submission" date="2020-11" db="EMBL/GenBank/DDBJ databases">
        <authorList>
            <person name="McCartney M.A."/>
            <person name="Auch B."/>
            <person name="Kono T."/>
            <person name="Mallez S."/>
            <person name="Becker A."/>
            <person name="Gohl D.M."/>
            <person name="Silverstein K.A.T."/>
            <person name="Koren S."/>
            <person name="Bechman K.B."/>
            <person name="Herman A."/>
            <person name="Abrahante J.E."/>
            <person name="Garbe J."/>
        </authorList>
    </citation>
    <scope>NUCLEOTIDE SEQUENCE</scope>
    <source>
        <strain evidence="1">Duluth1</strain>
        <tissue evidence="1">Whole animal</tissue>
    </source>
</reference>
<dbReference type="AlphaFoldDB" id="A0A9D4IQ34"/>
<comment type="caution">
    <text evidence="1">The sequence shown here is derived from an EMBL/GenBank/DDBJ whole genome shotgun (WGS) entry which is preliminary data.</text>
</comment>
<keyword evidence="2" id="KW-1185">Reference proteome</keyword>
<gene>
    <name evidence="1" type="ORF">DPMN_158759</name>
</gene>
<evidence type="ECO:0000313" key="2">
    <source>
        <dbReference type="Proteomes" id="UP000828390"/>
    </source>
</evidence>
<proteinExistence type="predicted"/>
<dbReference type="EMBL" id="JAIWYP010000008">
    <property type="protein sequence ID" value="KAH3780934.1"/>
    <property type="molecule type" value="Genomic_DNA"/>
</dbReference>
<accession>A0A9D4IQ34</accession>
<evidence type="ECO:0000313" key="1">
    <source>
        <dbReference type="EMBL" id="KAH3780934.1"/>
    </source>
</evidence>
<sequence length="87" mass="9651">MIICWSGQDQQTGNFAKPALQQAASAVQIWQQHQFPKEEEHVALCGISRGEALVLHLPVQALVPIKHTSFQSGPWIDLGTNWLLIGH</sequence>
<organism evidence="1 2">
    <name type="scientific">Dreissena polymorpha</name>
    <name type="common">Zebra mussel</name>
    <name type="synonym">Mytilus polymorpha</name>
    <dbReference type="NCBI Taxonomy" id="45954"/>
    <lineage>
        <taxon>Eukaryota</taxon>
        <taxon>Metazoa</taxon>
        <taxon>Spiralia</taxon>
        <taxon>Lophotrochozoa</taxon>
        <taxon>Mollusca</taxon>
        <taxon>Bivalvia</taxon>
        <taxon>Autobranchia</taxon>
        <taxon>Heteroconchia</taxon>
        <taxon>Euheterodonta</taxon>
        <taxon>Imparidentia</taxon>
        <taxon>Neoheterodontei</taxon>
        <taxon>Myida</taxon>
        <taxon>Dreissenoidea</taxon>
        <taxon>Dreissenidae</taxon>
        <taxon>Dreissena</taxon>
    </lineage>
</organism>
<name>A0A9D4IQ34_DREPO</name>
<protein>
    <submittedName>
        <fullName evidence="1">Uncharacterized protein</fullName>
    </submittedName>
</protein>